<comment type="caution">
    <text evidence="2">The sequence shown here is derived from an EMBL/GenBank/DDBJ whole genome shotgun (WGS) entry which is preliminary data.</text>
</comment>
<evidence type="ECO:0000313" key="3">
    <source>
        <dbReference type="Proteomes" id="UP000591948"/>
    </source>
</evidence>
<evidence type="ECO:0000259" key="1">
    <source>
        <dbReference type="Pfam" id="PF25509"/>
    </source>
</evidence>
<accession>A0A6V8P382</accession>
<keyword evidence="3" id="KW-1185">Reference proteome</keyword>
<evidence type="ECO:0000313" key="2">
    <source>
        <dbReference type="EMBL" id="GFP26743.1"/>
    </source>
</evidence>
<reference evidence="2 3" key="1">
    <citation type="journal article" date="2020" name="Front. Microbiol.">
        <title>Single-cell genomics of novel Actinobacteria with the Wood-Ljungdahl pathway discovered in a serpentinizing system.</title>
        <authorList>
            <person name="Merino N."/>
            <person name="Kawai M."/>
            <person name="Boyd E.S."/>
            <person name="Colman D.R."/>
            <person name="McGlynn S.E."/>
            <person name="Nealson K.H."/>
            <person name="Kurokawa K."/>
            <person name="Hongoh Y."/>
        </authorList>
    </citation>
    <scope>NUCLEOTIDE SEQUENCE [LARGE SCALE GENOMIC DNA]</scope>
    <source>
        <strain evidence="2 3">S33</strain>
    </source>
</reference>
<dbReference type="AlphaFoldDB" id="A0A6V8P382"/>
<dbReference type="Proteomes" id="UP000591948">
    <property type="component" value="Unassembled WGS sequence"/>
</dbReference>
<name>A0A6V8P382_9ACTN</name>
<gene>
    <name evidence="2" type="ORF">HKBW3S33_00158</name>
</gene>
<dbReference type="InterPro" id="IPR057238">
    <property type="entry name" value="DUF7916"/>
</dbReference>
<dbReference type="EMBL" id="BLRY01000004">
    <property type="protein sequence ID" value="GFP26743.1"/>
    <property type="molecule type" value="Genomic_DNA"/>
</dbReference>
<dbReference type="Pfam" id="PF25509">
    <property type="entry name" value="DUF7916"/>
    <property type="match status" value="1"/>
</dbReference>
<feature type="domain" description="DUF7916" evidence="1">
    <location>
        <begin position="6"/>
        <end position="311"/>
    </location>
</feature>
<protein>
    <recommendedName>
        <fullName evidence="1">DUF7916 domain-containing protein</fullName>
    </recommendedName>
</protein>
<organism evidence="2 3">
    <name type="scientific">Candidatus Hakubella thermalkaliphila</name>
    <dbReference type="NCBI Taxonomy" id="2754717"/>
    <lineage>
        <taxon>Bacteria</taxon>
        <taxon>Bacillati</taxon>
        <taxon>Actinomycetota</taxon>
        <taxon>Actinomycetota incertae sedis</taxon>
        <taxon>Candidatus Hakubellales</taxon>
        <taxon>Candidatus Hakubellaceae</taxon>
        <taxon>Candidatus Hakubella</taxon>
    </lineage>
</organism>
<dbReference type="RefSeq" id="WP_176232961.1">
    <property type="nucleotide sequence ID" value="NZ_BLRY01000004.1"/>
</dbReference>
<sequence length="311" mass="32124">MVKRLLDANASDFAAMSSRELTESICLSEGRVVAAEVIAVVQPLLDKVSNAELAAGMGADLILFNFYDVTAPQVAGLPDQGEASPGAPLFGHMSWGRGVTLARVKEWIGRPVGLNLEPVENPEGLTTSGRLASPENAQAAVAQGADFIVITGNPHTGVTTAGIARALAAIREAIGDGVVLLAGRMHAAGTSGPVVTAADVDAFAYGGADGVVLPAPGTVPGMTVESARVLVEVAHERGLLAMNTVGTSQEGASTSTIEQLALMSKMTGADIHHLGDAGTIGIAIPENIYVWSLALRGRRHTWHRMAASLRR</sequence>
<dbReference type="SUPFAM" id="SSF51395">
    <property type="entry name" value="FMN-linked oxidoreductases"/>
    <property type="match status" value="1"/>
</dbReference>
<proteinExistence type="predicted"/>